<dbReference type="EMBL" id="WKFB01000285">
    <property type="protein sequence ID" value="KAF6728323.1"/>
    <property type="molecule type" value="Genomic_DNA"/>
</dbReference>
<dbReference type="AlphaFoldDB" id="A0A834CAL3"/>
<reference evidence="1" key="1">
    <citation type="journal article" name="BMC Genomics">
        <title>Long-read sequencing and de novo genome assembly of marine medaka (Oryzias melastigma).</title>
        <authorList>
            <person name="Liang P."/>
            <person name="Saqib H.S.A."/>
            <person name="Ni X."/>
            <person name="Shen Y."/>
        </authorList>
    </citation>
    <scope>NUCLEOTIDE SEQUENCE</scope>
    <source>
        <strain evidence="1">Bigg-433</strain>
    </source>
</reference>
<evidence type="ECO:0000313" key="1">
    <source>
        <dbReference type="EMBL" id="KAF6728323.1"/>
    </source>
</evidence>
<protein>
    <submittedName>
        <fullName evidence="1">Uncharacterized protein</fullName>
    </submittedName>
</protein>
<gene>
    <name evidence="1" type="ORF">FQA47_014356</name>
</gene>
<sequence length="138" mass="14959">MIRGRPGMLRPAGLWHISAPPSPERKTLIHSLIHPPPSIHDLDLLRSLEMRRDRSVRGCQGPGLRRAEALSVGDEGAHLEEGAAVPRAKERPPTVAMAASGNRQTGTLMREIYVTGTTTRRCGAAEEEEGGGRRKALS</sequence>
<accession>A0A834CAL3</accession>
<organism evidence="1 2">
    <name type="scientific">Oryzias melastigma</name>
    <name type="common">Marine medaka</name>
    <dbReference type="NCBI Taxonomy" id="30732"/>
    <lineage>
        <taxon>Eukaryota</taxon>
        <taxon>Metazoa</taxon>
        <taxon>Chordata</taxon>
        <taxon>Craniata</taxon>
        <taxon>Vertebrata</taxon>
        <taxon>Euteleostomi</taxon>
        <taxon>Actinopterygii</taxon>
        <taxon>Neopterygii</taxon>
        <taxon>Teleostei</taxon>
        <taxon>Neoteleostei</taxon>
        <taxon>Acanthomorphata</taxon>
        <taxon>Ovalentaria</taxon>
        <taxon>Atherinomorphae</taxon>
        <taxon>Beloniformes</taxon>
        <taxon>Adrianichthyidae</taxon>
        <taxon>Oryziinae</taxon>
        <taxon>Oryzias</taxon>
    </lineage>
</organism>
<name>A0A834CAL3_ORYME</name>
<comment type="caution">
    <text evidence="1">The sequence shown here is derived from an EMBL/GenBank/DDBJ whole genome shotgun (WGS) entry which is preliminary data.</text>
</comment>
<dbReference type="Proteomes" id="UP000646548">
    <property type="component" value="Unassembled WGS sequence"/>
</dbReference>
<evidence type="ECO:0000313" key="2">
    <source>
        <dbReference type="Proteomes" id="UP000646548"/>
    </source>
</evidence>
<proteinExistence type="predicted"/>